<evidence type="ECO:0000313" key="2">
    <source>
        <dbReference type="EMBL" id="RDK96856.1"/>
    </source>
</evidence>
<dbReference type="EMBL" id="QRAP01000001">
    <property type="protein sequence ID" value="RDK96856.1"/>
    <property type="molecule type" value="Genomic_DNA"/>
</dbReference>
<keyword evidence="1" id="KW-0732">Signal</keyword>
<gene>
    <name evidence="2" type="ORF">C8D90_101292</name>
</gene>
<organism evidence="2 3">
    <name type="scientific">Enterobacillus tribolii</name>
    <dbReference type="NCBI Taxonomy" id="1487935"/>
    <lineage>
        <taxon>Bacteria</taxon>
        <taxon>Pseudomonadati</taxon>
        <taxon>Pseudomonadota</taxon>
        <taxon>Gammaproteobacteria</taxon>
        <taxon>Enterobacterales</taxon>
        <taxon>Hafniaceae</taxon>
        <taxon>Enterobacillus</taxon>
    </lineage>
</organism>
<evidence type="ECO:0000313" key="3">
    <source>
        <dbReference type="Proteomes" id="UP000254848"/>
    </source>
</evidence>
<protein>
    <submittedName>
        <fullName evidence="2">Uncharacterized protein</fullName>
    </submittedName>
</protein>
<comment type="caution">
    <text evidence="2">The sequence shown here is derived from an EMBL/GenBank/DDBJ whole genome shotgun (WGS) entry which is preliminary data.</text>
</comment>
<feature type="signal peptide" evidence="1">
    <location>
        <begin position="1"/>
        <end position="20"/>
    </location>
</feature>
<sequence>MKASSLFFLLAVSVAPYANAQTDASAAVSAPDEAQPASPLSAEGTRYQQALKLGFYHEAYQRCSQGSELSEWMSVTSQSLAGSASARQSGRLTDLLYQEMAGAALGLAMQQDSDGNRCTMAGEAYRQLRNADTAGAMKSFFGIDMAALDAGKAS</sequence>
<accession>A0A370R356</accession>
<keyword evidence="3" id="KW-1185">Reference proteome</keyword>
<name>A0A370R356_9GAMM</name>
<feature type="chain" id="PRO_5016720138" evidence="1">
    <location>
        <begin position="21"/>
        <end position="154"/>
    </location>
</feature>
<reference evidence="2 3" key="1">
    <citation type="submission" date="2018-07" db="EMBL/GenBank/DDBJ databases">
        <title>Genomic Encyclopedia of Type Strains, Phase IV (KMG-IV): sequencing the most valuable type-strain genomes for metagenomic binning, comparative biology and taxonomic classification.</title>
        <authorList>
            <person name="Goeker M."/>
        </authorList>
    </citation>
    <scope>NUCLEOTIDE SEQUENCE [LARGE SCALE GENOMIC DNA]</scope>
    <source>
        <strain evidence="2 3">DSM 103736</strain>
    </source>
</reference>
<proteinExistence type="predicted"/>
<evidence type="ECO:0000256" key="1">
    <source>
        <dbReference type="SAM" id="SignalP"/>
    </source>
</evidence>
<dbReference type="OrthoDB" id="6415217at2"/>
<dbReference type="RefSeq" id="WP_115456639.1">
    <property type="nucleotide sequence ID" value="NZ_QRAP01000001.1"/>
</dbReference>
<dbReference type="Proteomes" id="UP000254848">
    <property type="component" value="Unassembled WGS sequence"/>
</dbReference>
<dbReference type="AlphaFoldDB" id="A0A370R356"/>